<sequence>MNLISRNLAPFHRGLTPALLVLVYGICLYLLAYHVIREEFGQLLMLYSICFLISLIFYFKYEEWGFSFGRLLLAALCCRFLFLFSIPQMSDDYFRYFFDGHLISNDINPYFFTPNIVVEMLPTDREDLWGELFAGMNSKNYYTIYPPLHEGIFYFTAIGAKSVMESVVRLRLTLMLFDLANILLLRRLLRNYGIGSRAVVLYAFSPMVILELVGNLHFEGIVLTCLLVTLISLQKMQIGRAAFSWACAIGLKLVPLILAPLWAFNLEKRKLIRFVALAVLVLAVFFSPFLNLRVSDNFLESFRLFQQKFEFNASVYYLVREVGMWFVPYNPIKYVVPALGMISLGLIILISTSGREKDPRHLPRKMVWIYMVYLLFQPVVHPWYTIPAFGLGIVAREWTPIIWSGLVIFSYSAYQTSPVQEQPAFLWLQYGPLFGYMAYRFLYRRRLLKTGT</sequence>
<feature type="transmembrane region" description="Helical" evidence="1">
    <location>
        <begin position="43"/>
        <end position="61"/>
    </location>
</feature>
<feature type="transmembrane region" description="Helical" evidence="1">
    <location>
        <begin position="242"/>
        <end position="264"/>
    </location>
</feature>
<feature type="transmembrane region" description="Helical" evidence="1">
    <location>
        <begin position="67"/>
        <end position="86"/>
    </location>
</feature>
<feature type="transmembrane region" description="Helical" evidence="1">
    <location>
        <begin position="194"/>
        <end position="213"/>
    </location>
</feature>
<feature type="transmembrane region" description="Helical" evidence="1">
    <location>
        <begin position="334"/>
        <end position="354"/>
    </location>
</feature>
<evidence type="ECO:0000313" key="3">
    <source>
        <dbReference type="Proteomes" id="UP001201449"/>
    </source>
</evidence>
<feature type="transmembrane region" description="Helical" evidence="1">
    <location>
        <begin position="424"/>
        <end position="443"/>
    </location>
</feature>
<comment type="caution">
    <text evidence="2">The sequence shown here is derived from an EMBL/GenBank/DDBJ whole genome shotgun (WGS) entry which is preliminary data.</text>
</comment>
<keyword evidence="1" id="KW-1133">Transmembrane helix</keyword>
<feature type="transmembrane region" description="Helical" evidence="1">
    <location>
        <begin position="366"/>
        <end position="384"/>
    </location>
</feature>
<organism evidence="2 3">
    <name type="scientific">Mariniradius sediminis</name>
    <dbReference type="NCBI Taxonomy" id="2909237"/>
    <lineage>
        <taxon>Bacteria</taxon>
        <taxon>Pseudomonadati</taxon>
        <taxon>Bacteroidota</taxon>
        <taxon>Cytophagia</taxon>
        <taxon>Cytophagales</taxon>
        <taxon>Cyclobacteriaceae</taxon>
        <taxon>Mariniradius</taxon>
    </lineage>
</organism>
<evidence type="ECO:0000313" key="2">
    <source>
        <dbReference type="EMBL" id="MCF1750108.1"/>
    </source>
</evidence>
<accession>A0ABS9BPX8</accession>
<reference evidence="2 3" key="1">
    <citation type="submission" date="2022-01" db="EMBL/GenBank/DDBJ databases">
        <title>Mariniradius saccharolyticus sp. nov., isolated from sediment of a river.</title>
        <authorList>
            <person name="Liu H."/>
        </authorList>
    </citation>
    <scope>NUCLEOTIDE SEQUENCE [LARGE SCALE GENOMIC DNA]</scope>
    <source>
        <strain evidence="2 3">RY-2</strain>
    </source>
</reference>
<protein>
    <submittedName>
        <fullName evidence="2">Carotene biosynthesis protein</fullName>
    </submittedName>
</protein>
<dbReference type="RefSeq" id="WP_234860235.1">
    <property type="nucleotide sequence ID" value="NZ_JAKEVZ010000002.1"/>
</dbReference>
<evidence type="ECO:0000256" key="1">
    <source>
        <dbReference type="SAM" id="Phobius"/>
    </source>
</evidence>
<dbReference type="Proteomes" id="UP001201449">
    <property type="component" value="Unassembled WGS sequence"/>
</dbReference>
<name>A0ABS9BPX8_9BACT</name>
<keyword evidence="1" id="KW-0812">Transmembrane</keyword>
<dbReference type="Pfam" id="PF26314">
    <property type="entry name" value="MptA_B_family"/>
    <property type="match status" value="1"/>
</dbReference>
<feature type="transmembrane region" description="Helical" evidence="1">
    <location>
        <begin position="271"/>
        <end position="290"/>
    </location>
</feature>
<proteinExistence type="predicted"/>
<feature type="transmembrane region" description="Helical" evidence="1">
    <location>
        <begin position="15"/>
        <end position="36"/>
    </location>
</feature>
<keyword evidence="3" id="KW-1185">Reference proteome</keyword>
<dbReference type="EMBL" id="JAKEVZ010000002">
    <property type="protein sequence ID" value="MCF1750108.1"/>
    <property type="molecule type" value="Genomic_DNA"/>
</dbReference>
<gene>
    <name evidence="2" type="ORF">L0U89_03425</name>
</gene>
<keyword evidence="1" id="KW-0472">Membrane</keyword>